<dbReference type="NCBIfam" id="NF033510">
    <property type="entry name" value="Ca_tandemer"/>
    <property type="match status" value="1"/>
</dbReference>
<dbReference type="InterPro" id="IPR013783">
    <property type="entry name" value="Ig-like_fold"/>
</dbReference>
<gene>
    <name evidence="2" type="ORF">EOE48_28640</name>
</gene>
<evidence type="ECO:0000313" key="2">
    <source>
        <dbReference type="EMBL" id="RVU10665.1"/>
    </source>
</evidence>
<feature type="domain" description="Bacterial Ig" evidence="1">
    <location>
        <begin position="1"/>
        <end position="77"/>
    </location>
</feature>
<comment type="caution">
    <text evidence="2">The sequence shown here is derived from an EMBL/GenBank/DDBJ whole genome shotgun (WGS) entry which is preliminary data.</text>
</comment>
<feature type="non-terminal residue" evidence="2">
    <location>
        <position position="169"/>
    </location>
</feature>
<keyword evidence="3" id="KW-1185">Reference proteome</keyword>
<organism evidence="2 3">
    <name type="scientific">Methylobacterium oryzihabitans</name>
    <dbReference type="NCBI Taxonomy" id="2499852"/>
    <lineage>
        <taxon>Bacteria</taxon>
        <taxon>Pseudomonadati</taxon>
        <taxon>Pseudomonadota</taxon>
        <taxon>Alphaproteobacteria</taxon>
        <taxon>Hyphomicrobiales</taxon>
        <taxon>Methylobacteriaceae</taxon>
        <taxon>Methylobacterium</taxon>
    </lineage>
</organism>
<dbReference type="AlphaFoldDB" id="A0A3S2XBN4"/>
<feature type="non-terminal residue" evidence="2">
    <location>
        <position position="1"/>
    </location>
</feature>
<evidence type="ECO:0000313" key="3">
    <source>
        <dbReference type="Proteomes" id="UP000286997"/>
    </source>
</evidence>
<evidence type="ECO:0000259" key="1">
    <source>
        <dbReference type="Pfam" id="PF17936"/>
    </source>
</evidence>
<protein>
    <recommendedName>
        <fullName evidence="1">Bacterial Ig domain-containing protein</fullName>
    </recommendedName>
</protein>
<sequence>NVTLGSDGLTLAGNAPSGVGIRVYDAAGNLIGTGGATLNGTFTLTLNTAQLNGQHISVTAVALVGGESQPTFLQAADITPPANPLVTGLSLNGLVLTGTGEAGATVTVRDASNNVLGTAVVNGGGVFTVNLNAAQLNGQVLGVSQADAAGNVSGSTSYTATDVQPPATP</sequence>
<name>A0A3S2XBN4_9HYPH</name>
<dbReference type="Pfam" id="PF17936">
    <property type="entry name" value="Big_6"/>
    <property type="match status" value="2"/>
</dbReference>
<dbReference type="Proteomes" id="UP000286997">
    <property type="component" value="Unassembled WGS sequence"/>
</dbReference>
<proteinExistence type="predicted"/>
<dbReference type="OrthoDB" id="8481600at2"/>
<reference evidence="2 3" key="1">
    <citation type="submission" date="2019-01" db="EMBL/GenBank/DDBJ databases">
        <authorList>
            <person name="Chen W.-M."/>
        </authorList>
    </citation>
    <scope>NUCLEOTIDE SEQUENCE [LARGE SCALE GENOMIC DNA]</scope>
    <source>
        <strain evidence="2 3">TER-1</strain>
    </source>
</reference>
<dbReference type="EMBL" id="SACP01000117">
    <property type="protein sequence ID" value="RVU10665.1"/>
    <property type="molecule type" value="Genomic_DNA"/>
</dbReference>
<dbReference type="RefSeq" id="WP_148239817.1">
    <property type="nucleotide sequence ID" value="NZ_SACP01000117.1"/>
</dbReference>
<feature type="domain" description="Bacterial Ig" evidence="1">
    <location>
        <begin position="81"/>
        <end position="162"/>
    </location>
</feature>
<accession>A0A3S2XBN4</accession>
<dbReference type="InterPro" id="IPR041498">
    <property type="entry name" value="Big_6"/>
</dbReference>
<dbReference type="Gene3D" id="2.60.40.10">
    <property type="entry name" value="Immunoglobulins"/>
    <property type="match status" value="2"/>
</dbReference>